<evidence type="ECO:0000256" key="3">
    <source>
        <dbReference type="ARBA" id="ARBA00022989"/>
    </source>
</evidence>
<reference evidence="7 8" key="1">
    <citation type="submission" date="2022-05" db="EMBL/GenBank/DDBJ databases">
        <authorList>
            <consortium name="Genoscope - CEA"/>
            <person name="William W."/>
        </authorList>
    </citation>
    <scope>NUCLEOTIDE SEQUENCE [LARGE SCALE GENOMIC DNA]</scope>
</reference>
<feature type="non-terminal residue" evidence="7">
    <location>
        <position position="1"/>
    </location>
</feature>
<evidence type="ECO:0000256" key="4">
    <source>
        <dbReference type="ARBA" id="ARBA00023136"/>
    </source>
</evidence>
<dbReference type="GO" id="GO:0016020">
    <property type="term" value="C:membrane"/>
    <property type="evidence" value="ECO:0007669"/>
    <property type="project" value="UniProtKB-SubCell"/>
</dbReference>
<dbReference type="Proteomes" id="UP001159428">
    <property type="component" value="Unassembled WGS sequence"/>
</dbReference>
<comment type="caution">
    <text evidence="7">The sequence shown here is derived from an EMBL/GenBank/DDBJ whole genome shotgun (WGS) entry which is preliminary data.</text>
</comment>
<evidence type="ECO:0000256" key="5">
    <source>
        <dbReference type="ARBA" id="ARBA00023170"/>
    </source>
</evidence>
<dbReference type="GO" id="GO:0038023">
    <property type="term" value="F:signaling receptor activity"/>
    <property type="evidence" value="ECO:0007669"/>
    <property type="project" value="UniProtKB-ARBA"/>
</dbReference>
<evidence type="ECO:0000313" key="7">
    <source>
        <dbReference type="EMBL" id="CAH3135125.1"/>
    </source>
</evidence>
<gene>
    <name evidence="7" type="ORF">PMEA_00016033</name>
</gene>
<dbReference type="PANTHER" id="PTHR21421">
    <property type="entry name" value="GUSTATORY RECEPTOR"/>
    <property type="match status" value="1"/>
</dbReference>
<protein>
    <recommendedName>
        <fullName evidence="9">Gustatory receptor</fullName>
    </recommendedName>
</protein>
<dbReference type="GO" id="GO:0050909">
    <property type="term" value="P:sensory perception of taste"/>
    <property type="evidence" value="ECO:0007669"/>
    <property type="project" value="InterPro"/>
</dbReference>
<keyword evidence="5" id="KW-0675">Receptor</keyword>
<feature type="transmembrane region" description="Helical" evidence="6">
    <location>
        <begin position="351"/>
        <end position="369"/>
    </location>
</feature>
<feature type="transmembrane region" description="Helical" evidence="6">
    <location>
        <begin position="46"/>
        <end position="67"/>
    </location>
</feature>
<organism evidence="7 8">
    <name type="scientific">Pocillopora meandrina</name>
    <dbReference type="NCBI Taxonomy" id="46732"/>
    <lineage>
        <taxon>Eukaryota</taxon>
        <taxon>Metazoa</taxon>
        <taxon>Cnidaria</taxon>
        <taxon>Anthozoa</taxon>
        <taxon>Hexacorallia</taxon>
        <taxon>Scleractinia</taxon>
        <taxon>Astrocoeniina</taxon>
        <taxon>Pocilloporidae</taxon>
        <taxon>Pocillopora</taxon>
    </lineage>
</organism>
<keyword evidence="4 6" id="KW-0472">Membrane</keyword>
<keyword evidence="2 6" id="KW-0812">Transmembrane</keyword>
<evidence type="ECO:0008006" key="9">
    <source>
        <dbReference type="Google" id="ProtNLM"/>
    </source>
</evidence>
<evidence type="ECO:0000256" key="6">
    <source>
        <dbReference type="SAM" id="Phobius"/>
    </source>
</evidence>
<proteinExistence type="predicted"/>
<sequence length="371" mass="41923">RKEIASRLRPIIYLMKLTGECSQDVLVLNEIPATGSRLFSRLYRGIVTLGQWGVVVQCVTTVFFEGFADLKRFYFVLIFSIWALQCAVVATICLYIFPNRQTESSRFSQFLSSLCSAESNERRSKKCKVNLILALVTFFAIFNTLFVISLDLMYGSIISLRPWNGFLVYRLNFFAFIFCSCFSWALPFSLFYVSCDLLLGIFEDLETKVKAGDPNASDIRWIRQEHRKLCVRVDLANKVFSHLLLAAVGLDVPLMCFNSHQLVKSNASTSSDFTFLVSLLYWSVCVVVKLAFILLAGVRVNEKIHSFYDTLQSFTVPDNKGHLELLHFMMHLRGEPIGLSIGGLVVIDKSLAISLVGIIISYFAVLITLPS</sequence>
<feature type="transmembrane region" description="Helical" evidence="6">
    <location>
        <begin position="173"/>
        <end position="193"/>
    </location>
</feature>
<dbReference type="PANTHER" id="PTHR21421:SF29">
    <property type="entry name" value="GUSTATORY RECEPTOR 5A FOR TREHALOSE-RELATED"/>
    <property type="match status" value="1"/>
</dbReference>
<accession>A0AAU9X361</accession>
<dbReference type="Pfam" id="PF08395">
    <property type="entry name" value="7tm_7"/>
    <property type="match status" value="1"/>
</dbReference>
<evidence type="ECO:0000256" key="1">
    <source>
        <dbReference type="ARBA" id="ARBA00004141"/>
    </source>
</evidence>
<feature type="transmembrane region" description="Helical" evidence="6">
    <location>
        <begin position="73"/>
        <end position="97"/>
    </location>
</feature>
<keyword evidence="3 6" id="KW-1133">Transmembrane helix</keyword>
<dbReference type="EMBL" id="CALNXJ010000029">
    <property type="protein sequence ID" value="CAH3135125.1"/>
    <property type="molecule type" value="Genomic_DNA"/>
</dbReference>
<feature type="transmembrane region" description="Helical" evidence="6">
    <location>
        <begin position="131"/>
        <end position="153"/>
    </location>
</feature>
<name>A0AAU9X361_9CNID</name>
<keyword evidence="8" id="KW-1185">Reference proteome</keyword>
<feature type="transmembrane region" description="Helical" evidence="6">
    <location>
        <begin position="275"/>
        <end position="298"/>
    </location>
</feature>
<dbReference type="AlphaFoldDB" id="A0AAU9X361"/>
<dbReference type="GO" id="GO:0051606">
    <property type="term" value="P:detection of stimulus"/>
    <property type="evidence" value="ECO:0007669"/>
    <property type="project" value="UniProtKB-ARBA"/>
</dbReference>
<evidence type="ECO:0000313" key="8">
    <source>
        <dbReference type="Proteomes" id="UP001159428"/>
    </source>
</evidence>
<dbReference type="InterPro" id="IPR013604">
    <property type="entry name" value="7TM_chemorcpt"/>
</dbReference>
<evidence type="ECO:0000256" key="2">
    <source>
        <dbReference type="ARBA" id="ARBA00022692"/>
    </source>
</evidence>
<feature type="transmembrane region" description="Helical" evidence="6">
    <location>
        <begin position="235"/>
        <end position="255"/>
    </location>
</feature>
<comment type="subcellular location">
    <subcellularLocation>
        <location evidence="1">Membrane</location>
        <topology evidence="1">Multi-pass membrane protein</topology>
    </subcellularLocation>
</comment>